<sequence>MNSYDVLRDKIRNAPELSFGDILNDAIELFKKVWVKGFLVVLFIFIAAIGLSFVFQAIGLAVDPAILTEGGLSIESLMEFYSQNALYSLPQTILVSTIMIVLLAGFYRICKLQVLGESQNDDYFFFFKKEYFSKALMLGIVHAILSAAAQAMFMLPYLYVFVPLSYFAVVFFDNPELSEMEIVKLSFAIGNKKWLISFGTMFICAILGMLGAIACVIGVVLTISIAYLPVFLIYKDVIGFDDGNEIDFIGTNTNEDSY</sequence>
<dbReference type="RefSeq" id="WP_130964687.1">
    <property type="nucleotide sequence ID" value="NZ_SIRT01000009.1"/>
</dbReference>
<dbReference type="AlphaFoldDB" id="A0A4Q9FI10"/>
<reference evidence="2 3" key="1">
    <citation type="submission" date="2019-02" db="EMBL/GenBank/DDBJ databases">
        <title>Hyunsoonleella sp., isolated from marine sediment.</title>
        <authorList>
            <person name="Liu B.-T."/>
        </authorList>
    </citation>
    <scope>NUCLEOTIDE SEQUENCE [LARGE SCALE GENOMIC DNA]</scope>
    <source>
        <strain evidence="2 3">T58</strain>
    </source>
</reference>
<protein>
    <recommendedName>
        <fullName evidence="4">DUF975 family protein</fullName>
    </recommendedName>
</protein>
<evidence type="ECO:0000313" key="2">
    <source>
        <dbReference type="EMBL" id="TBN02734.1"/>
    </source>
</evidence>
<feature type="transmembrane region" description="Helical" evidence="1">
    <location>
        <begin position="38"/>
        <end position="67"/>
    </location>
</feature>
<dbReference type="Proteomes" id="UP000291142">
    <property type="component" value="Unassembled WGS sequence"/>
</dbReference>
<feature type="transmembrane region" description="Helical" evidence="1">
    <location>
        <begin position="131"/>
        <end position="149"/>
    </location>
</feature>
<evidence type="ECO:0000313" key="3">
    <source>
        <dbReference type="Proteomes" id="UP000291142"/>
    </source>
</evidence>
<evidence type="ECO:0008006" key="4">
    <source>
        <dbReference type="Google" id="ProtNLM"/>
    </source>
</evidence>
<name>A0A4Q9FI10_9FLAO</name>
<keyword evidence="1" id="KW-1133">Transmembrane helix</keyword>
<proteinExistence type="predicted"/>
<feature type="transmembrane region" description="Helical" evidence="1">
    <location>
        <begin position="87"/>
        <end position="110"/>
    </location>
</feature>
<keyword evidence="1" id="KW-0812">Transmembrane</keyword>
<keyword evidence="1" id="KW-0472">Membrane</keyword>
<dbReference type="OrthoDB" id="1365379at2"/>
<feature type="transmembrane region" description="Helical" evidence="1">
    <location>
        <begin position="194"/>
        <end position="227"/>
    </location>
</feature>
<gene>
    <name evidence="2" type="ORF">EYD45_11455</name>
</gene>
<organism evidence="2 3">
    <name type="scientific">Hyunsoonleella flava</name>
    <dbReference type="NCBI Taxonomy" id="2527939"/>
    <lineage>
        <taxon>Bacteria</taxon>
        <taxon>Pseudomonadati</taxon>
        <taxon>Bacteroidota</taxon>
        <taxon>Flavobacteriia</taxon>
        <taxon>Flavobacteriales</taxon>
        <taxon>Flavobacteriaceae</taxon>
    </lineage>
</organism>
<evidence type="ECO:0000256" key="1">
    <source>
        <dbReference type="SAM" id="Phobius"/>
    </source>
</evidence>
<dbReference type="EMBL" id="SIRT01000009">
    <property type="protein sequence ID" value="TBN02734.1"/>
    <property type="molecule type" value="Genomic_DNA"/>
</dbReference>
<keyword evidence="3" id="KW-1185">Reference proteome</keyword>
<accession>A0A4Q9FI10</accession>
<comment type="caution">
    <text evidence="2">The sequence shown here is derived from an EMBL/GenBank/DDBJ whole genome shotgun (WGS) entry which is preliminary data.</text>
</comment>